<dbReference type="Pfam" id="PF00067">
    <property type="entry name" value="p450"/>
    <property type="match status" value="1"/>
</dbReference>
<evidence type="ECO:0000256" key="3">
    <source>
        <dbReference type="ARBA" id="ARBA00022723"/>
    </source>
</evidence>
<name>A0A316HZS6_9PSEU</name>
<dbReference type="InterPro" id="IPR001128">
    <property type="entry name" value="Cyt_P450"/>
</dbReference>
<organism evidence="7 8">
    <name type="scientific">Lentzea atacamensis</name>
    <dbReference type="NCBI Taxonomy" id="531938"/>
    <lineage>
        <taxon>Bacteria</taxon>
        <taxon>Bacillati</taxon>
        <taxon>Actinomycetota</taxon>
        <taxon>Actinomycetes</taxon>
        <taxon>Pseudonocardiales</taxon>
        <taxon>Pseudonocardiaceae</taxon>
        <taxon>Lentzea</taxon>
    </lineage>
</organism>
<sequence>MGMAISSRLDTARTFATVLLPTLAKGVIVRRPGVMALSEKLQSDGTAIDTMRHLRDRYGPEPVRLRVTGRSIAILVDPTDVSRLLAESPEPFALATKEKKAALKHFQPHGVLISEGMIREKRRELNERALRPENVPVDAIVRDEADLLTRHVMSTGELTWDAFAQAWWRVVRRIVLGDRARDDDQLTDDLKELRENANWAFLHPRQRDLRERFQRRLDEYLDRAEEGSLAAQPGDLSGQVPHWLFAFDAAGIVTMRALAIGARGTNGILESARLWPTTPVILRESTKPTRWHGTWLPKNTEFVVFTPFFHRDPDRLPYADEYAPEIWDGPRDPAIVPFSGGPGVCPGRDLVLATGSAMLDALSDHLAFPKLSAPLPRTLNHFGLRMHATPTGTRVS</sequence>
<keyword evidence="3" id="KW-0479">Metal-binding</keyword>
<evidence type="ECO:0000256" key="5">
    <source>
        <dbReference type="ARBA" id="ARBA00023004"/>
    </source>
</evidence>
<protein>
    <submittedName>
        <fullName evidence="7">Cytochrome P450</fullName>
    </submittedName>
</protein>
<dbReference type="Proteomes" id="UP000246005">
    <property type="component" value="Unassembled WGS sequence"/>
</dbReference>
<comment type="caution">
    <text evidence="7">The sequence shown here is derived from an EMBL/GenBank/DDBJ whole genome shotgun (WGS) entry which is preliminary data.</text>
</comment>
<dbReference type="GO" id="GO:0004497">
    <property type="term" value="F:monooxygenase activity"/>
    <property type="evidence" value="ECO:0007669"/>
    <property type="project" value="UniProtKB-KW"/>
</dbReference>
<evidence type="ECO:0000313" key="8">
    <source>
        <dbReference type="Proteomes" id="UP000246005"/>
    </source>
</evidence>
<reference evidence="7 8" key="1">
    <citation type="submission" date="2018-05" db="EMBL/GenBank/DDBJ databases">
        <title>Genomic Encyclopedia of Type Strains, Phase IV (KMG-IV): sequencing the most valuable type-strain genomes for metagenomic binning, comparative biology and taxonomic classification.</title>
        <authorList>
            <person name="Goeker M."/>
        </authorList>
    </citation>
    <scope>NUCLEOTIDE SEQUENCE [LARGE SCALE GENOMIC DNA]</scope>
    <source>
        <strain evidence="7 8">DSM 45480</strain>
    </source>
</reference>
<keyword evidence="4" id="KW-0560">Oxidoreductase</keyword>
<dbReference type="PANTHER" id="PTHR24286">
    <property type="entry name" value="CYTOCHROME P450 26"/>
    <property type="match status" value="1"/>
</dbReference>
<gene>
    <name evidence="7" type="ORF">C8D88_110168</name>
</gene>
<dbReference type="GO" id="GO:0016705">
    <property type="term" value="F:oxidoreductase activity, acting on paired donors, with incorporation or reduction of molecular oxygen"/>
    <property type="evidence" value="ECO:0007669"/>
    <property type="project" value="InterPro"/>
</dbReference>
<evidence type="ECO:0000256" key="2">
    <source>
        <dbReference type="ARBA" id="ARBA00022617"/>
    </source>
</evidence>
<proteinExistence type="inferred from homology"/>
<accession>A0A316HZS6</accession>
<comment type="similarity">
    <text evidence="1">Belongs to the cytochrome P450 family.</text>
</comment>
<dbReference type="GO" id="GO:0016125">
    <property type="term" value="P:sterol metabolic process"/>
    <property type="evidence" value="ECO:0007669"/>
    <property type="project" value="TreeGrafter"/>
</dbReference>
<keyword evidence="2" id="KW-0349">Heme</keyword>
<dbReference type="InterPro" id="IPR036396">
    <property type="entry name" value="Cyt_P450_sf"/>
</dbReference>
<keyword evidence="5" id="KW-0408">Iron</keyword>
<evidence type="ECO:0000256" key="4">
    <source>
        <dbReference type="ARBA" id="ARBA00023002"/>
    </source>
</evidence>
<dbReference type="SUPFAM" id="SSF48264">
    <property type="entry name" value="Cytochrome P450"/>
    <property type="match status" value="1"/>
</dbReference>
<keyword evidence="6" id="KW-0503">Monooxygenase</keyword>
<evidence type="ECO:0000256" key="6">
    <source>
        <dbReference type="ARBA" id="ARBA00023033"/>
    </source>
</evidence>
<dbReference type="GO" id="GO:0005506">
    <property type="term" value="F:iron ion binding"/>
    <property type="evidence" value="ECO:0007669"/>
    <property type="project" value="InterPro"/>
</dbReference>
<dbReference type="AlphaFoldDB" id="A0A316HZS6"/>
<dbReference type="GO" id="GO:0020037">
    <property type="term" value="F:heme binding"/>
    <property type="evidence" value="ECO:0007669"/>
    <property type="project" value="InterPro"/>
</dbReference>
<evidence type="ECO:0000313" key="7">
    <source>
        <dbReference type="EMBL" id="PWK83712.1"/>
    </source>
</evidence>
<evidence type="ECO:0000256" key="1">
    <source>
        <dbReference type="ARBA" id="ARBA00010617"/>
    </source>
</evidence>
<dbReference type="Gene3D" id="1.10.630.10">
    <property type="entry name" value="Cytochrome P450"/>
    <property type="match status" value="2"/>
</dbReference>
<dbReference type="PANTHER" id="PTHR24286:SF384">
    <property type="entry name" value="P450, PUTATIVE (EUROFUNG)-RELATED"/>
    <property type="match status" value="1"/>
</dbReference>
<dbReference type="EMBL" id="QGHB01000010">
    <property type="protein sequence ID" value="PWK83712.1"/>
    <property type="molecule type" value="Genomic_DNA"/>
</dbReference>